<dbReference type="Pfam" id="PF09332">
    <property type="entry name" value="Mcm10"/>
    <property type="match status" value="1"/>
</dbReference>
<keyword evidence="3" id="KW-1185">Reference proteome</keyword>
<proteinExistence type="predicted"/>
<dbReference type="Proteomes" id="UP000228934">
    <property type="component" value="Unassembled WGS sequence"/>
</dbReference>
<evidence type="ECO:0000313" key="2">
    <source>
        <dbReference type="EMBL" id="PIO34411.1"/>
    </source>
</evidence>
<evidence type="ECO:0000313" key="3">
    <source>
        <dbReference type="Proteomes" id="UP000228934"/>
    </source>
</evidence>
<dbReference type="GO" id="GO:0006270">
    <property type="term" value="P:DNA replication initiation"/>
    <property type="evidence" value="ECO:0007669"/>
    <property type="project" value="InterPro"/>
</dbReference>
<reference evidence="3" key="1">
    <citation type="journal article" date="2017" name="Nat. Commun.">
        <title>The North American bullfrog draft genome provides insight into hormonal regulation of long noncoding RNA.</title>
        <authorList>
            <person name="Hammond S.A."/>
            <person name="Warren R.L."/>
            <person name="Vandervalk B.P."/>
            <person name="Kucuk E."/>
            <person name="Khan H."/>
            <person name="Gibb E.A."/>
            <person name="Pandoh P."/>
            <person name="Kirk H."/>
            <person name="Zhao Y."/>
            <person name="Jones M."/>
            <person name="Mungall A.J."/>
            <person name="Coope R."/>
            <person name="Pleasance S."/>
            <person name="Moore R.A."/>
            <person name="Holt R.A."/>
            <person name="Round J.M."/>
            <person name="Ohora S."/>
            <person name="Walle B.V."/>
            <person name="Veldhoen N."/>
            <person name="Helbing C.C."/>
            <person name="Birol I."/>
        </authorList>
    </citation>
    <scope>NUCLEOTIDE SEQUENCE [LARGE SCALE GENOMIC DNA]</scope>
</reference>
<dbReference type="GO" id="GO:0043596">
    <property type="term" value="C:nuclear replication fork"/>
    <property type="evidence" value="ECO:0007669"/>
    <property type="project" value="TreeGrafter"/>
</dbReference>
<dbReference type="AlphaFoldDB" id="A0A2G9S4N1"/>
<dbReference type="GO" id="GO:0003688">
    <property type="term" value="F:DNA replication origin binding"/>
    <property type="evidence" value="ECO:0007669"/>
    <property type="project" value="TreeGrafter"/>
</dbReference>
<dbReference type="Pfam" id="PF24863">
    <property type="entry name" value="zf-CCCH_Mcm10"/>
    <property type="match status" value="1"/>
</dbReference>
<dbReference type="PANTHER" id="PTHR13454:SF11">
    <property type="entry name" value="PROTEIN MCM10 HOMOLOG"/>
    <property type="match status" value="1"/>
</dbReference>
<protein>
    <recommendedName>
        <fullName evidence="1">Replication factor Mcm10 C-terminal domain-containing protein</fullName>
    </recommendedName>
</protein>
<evidence type="ECO:0000259" key="1">
    <source>
        <dbReference type="SMART" id="SM01280"/>
    </source>
</evidence>
<dbReference type="InterPro" id="IPR015411">
    <property type="entry name" value="Rep_factor_Mcm10_C"/>
</dbReference>
<dbReference type="InterPro" id="IPR056791">
    <property type="entry name" value="Znf_Mcm10_C"/>
</dbReference>
<accession>A0A2G9S4N1</accession>
<dbReference type="InterPro" id="IPR040184">
    <property type="entry name" value="Mcm10"/>
</dbReference>
<dbReference type="SMART" id="SM01280">
    <property type="entry name" value="Mcm10"/>
    <property type="match status" value="1"/>
</dbReference>
<name>A0A2G9S4N1_AQUCT</name>
<organism evidence="2 3">
    <name type="scientific">Aquarana catesbeiana</name>
    <name type="common">American bullfrog</name>
    <name type="synonym">Rana catesbeiana</name>
    <dbReference type="NCBI Taxonomy" id="8400"/>
    <lineage>
        <taxon>Eukaryota</taxon>
        <taxon>Metazoa</taxon>
        <taxon>Chordata</taxon>
        <taxon>Craniata</taxon>
        <taxon>Vertebrata</taxon>
        <taxon>Euteleostomi</taxon>
        <taxon>Amphibia</taxon>
        <taxon>Batrachia</taxon>
        <taxon>Anura</taxon>
        <taxon>Neobatrachia</taxon>
        <taxon>Ranoidea</taxon>
        <taxon>Ranidae</taxon>
        <taxon>Aquarana</taxon>
    </lineage>
</organism>
<feature type="domain" description="Replication factor Mcm10 C-terminal" evidence="1">
    <location>
        <begin position="1"/>
        <end position="189"/>
    </location>
</feature>
<gene>
    <name evidence="2" type="ORF">AB205_0011800</name>
</gene>
<dbReference type="OrthoDB" id="273123at2759"/>
<dbReference type="GO" id="GO:0003697">
    <property type="term" value="F:single-stranded DNA binding"/>
    <property type="evidence" value="ECO:0007669"/>
    <property type="project" value="InterPro"/>
</dbReference>
<sequence>MDFTASSKFKFFSFYRLLLSGNYKQKDRCSQKRILTVSRESVSAQWTLIKWPKGRTEMPHHLKAEAELQEQYFEPLVKKEQLEEKMRGIREQKCRAVTCKTCKYTHYKPLDTCVSENHDFHWHDAVKRFFKCPCGNRTISLDRLPKKHCSTCGLFKWERDSMLKEKRGPKIGGETLLTRGEEHAKFLNSLK</sequence>
<dbReference type="EMBL" id="KV929410">
    <property type="protein sequence ID" value="PIO34411.1"/>
    <property type="molecule type" value="Genomic_DNA"/>
</dbReference>
<dbReference type="PANTHER" id="PTHR13454">
    <property type="entry name" value="PROTEIN MCM10 HOMOLOG"/>
    <property type="match status" value="1"/>
</dbReference>